<dbReference type="Gramene" id="Os03t0349600-03">
    <property type="protein sequence ID" value="Os03t0349600-03"/>
    <property type="gene ID" value="Os03g0349600"/>
</dbReference>
<name>A0A8J8YLK2_ORYSJ</name>
<dbReference type="AlphaFoldDB" id="A0A8J8YLK2"/>
<accession>A0A8J8YLK2</accession>
<dbReference type="Proteomes" id="UP000007752">
    <property type="component" value="Chromosome 3"/>
</dbReference>
<sequence length="148" mass="16786">MLVRRHGLFCGRHCGGACVGDTKTSAKALPCLWPVRRRRRPWAPFSFLEALSWRFFHIPHKSPGENLVPASDERRRRSYDVVSSFGASLRRSSNTLTTVDGPFRFKSSHTLCSARPSPSWVRFVSRGGCHALWLFLQMKSELLADGVR</sequence>
<reference evidence="1" key="1">
    <citation type="journal article" date="2005" name="PLoS Biol.">
        <title>The genomes of Oryza sativa: a history of duplications.</title>
        <authorList>
            <person name="Yu J."/>
            <person name="Wang J."/>
            <person name="Lin W."/>
            <person name="Li S."/>
            <person name="Li H."/>
            <person name="Zhou J."/>
            <person name="Ni P."/>
            <person name="Dong W."/>
            <person name="Hu S."/>
            <person name="Zeng C."/>
            <person name="Zhang J."/>
            <person name="Zhang Y."/>
            <person name="Li R."/>
            <person name="Xu Z."/>
            <person name="Li S."/>
            <person name="Li X."/>
            <person name="Zheng H."/>
            <person name="Cong L."/>
            <person name="Lin L."/>
            <person name="Yin J."/>
            <person name="Geng J."/>
            <person name="Li G."/>
            <person name="Shi J."/>
            <person name="Liu J."/>
            <person name="Lv H."/>
            <person name="Li J."/>
            <person name="Wang J."/>
            <person name="Deng Y."/>
            <person name="Ran L."/>
            <person name="Shi X."/>
            <person name="Wang X."/>
            <person name="Wu Q."/>
            <person name="Li C."/>
            <person name="Ren X."/>
            <person name="Wang J."/>
            <person name="Wang X."/>
            <person name="Li D."/>
            <person name="Liu D."/>
            <person name="Zhang X."/>
            <person name="Ji Z."/>
            <person name="Zhao W."/>
            <person name="Sun Y."/>
            <person name="Zhang Z."/>
            <person name="Bao J."/>
            <person name="Han Y."/>
            <person name="Dong L."/>
            <person name="Ji J."/>
            <person name="Chen P."/>
            <person name="Wu S."/>
            <person name="Liu J."/>
            <person name="Xiao Y."/>
            <person name="Bu D."/>
            <person name="Tan J."/>
            <person name="Yang L."/>
            <person name="Ye C."/>
            <person name="Zhang J."/>
            <person name="Xu J."/>
            <person name="Zhou Y."/>
            <person name="Yu Y."/>
            <person name="Zhang B."/>
            <person name="Zhuang S."/>
            <person name="Wei H."/>
            <person name="Liu B."/>
            <person name="Lei M."/>
            <person name="Yu H."/>
            <person name="Li Y."/>
            <person name="Xu H."/>
            <person name="Wei S."/>
            <person name="He X."/>
            <person name="Fang L."/>
            <person name="Zhang Z."/>
            <person name="Zhang Y."/>
            <person name="Huang X."/>
            <person name="Su Z."/>
            <person name="Tong W."/>
            <person name="Li J."/>
            <person name="Tong Z."/>
            <person name="Li S."/>
            <person name="Ye J."/>
            <person name="Wang L."/>
            <person name="Fang L."/>
            <person name="Lei T."/>
            <person name="Chen C."/>
            <person name="Chen H."/>
            <person name="Xu Z."/>
            <person name="Li H."/>
            <person name="Huang H."/>
            <person name="Zhang F."/>
            <person name="Xu H."/>
            <person name="Li N."/>
            <person name="Zhao C."/>
            <person name="Li S."/>
            <person name="Dong L."/>
            <person name="Huang Y."/>
            <person name="Li L."/>
            <person name="Xi Y."/>
            <person name="Qi Q."/>
            <person name="Li W."/>
            <person name="Zhang B."/>
            <person name="Hu W."/>
            <person name="Zhang Y."/>
            <person name="Tian X."/>
            <person name="Jiao Y."/>
            <person name="Liang X."/>
            <person name="Jin J."/>
            <person name="Gao L."/>
            <person name="Zheng W."/>
            <person name="Hao B."/>
            <person name="Liu S."/>
            <person name="Wang W."/>
            <person name="Yuan L."/>
            <person name="Cao M."/>
            <person name="McDermott J."/>
            <person name="Samudrala R."/>
            <person name="Wang J."/>
            <person name="Wong G.K."/>
            <person name="Yang H."/>
        </authorList>
    </citation>
    <scope>NUCLEOTIDE SEQUENCE [LARGE SCALE GENOMIC DNA]</scope>
</reference>
<proteinExistence type="predicted"/>
<dbReference type="HOGENOM" id="CLU_1761830_0_0_1"/>
<evidence type="ECO:0000313" key="1">
    <source>
        <dbReference type="EMBL" id="EEE59057.1"/>
    </source>
</evidence>
<reference evidence="1" key="2">
    <citation type="submission" date="2008-12" db="EMBL/GenBank/DDBJ databases">
        <title>Improved gene annotation of the rice (Oryza sativa) genomes.</title>
        <authorList>
            <person name="Wang J."/>
            <person name="Li R."/>
            <person name="Fan W."/>
            <person name="Huang Q."/>
            <person name="Zhang J."/>
            <person name="Zhou Y."/>
            <person name="Hu Y."/>
            <person name="Zi S."/>
            <person name="Li J."/>
            <person name="Ni P."/>
            <person name="Zheng H."/>
            <person name="Zhang Y."/>
            <person name="Zhao M."/>
            <person name="Hao Q."/>
            <person name="McDermott J."/>
            <person name="Samudrala R."/>
            <person name="Kristiansen K."/>
            <person name="Wong G.K.-S."/>
        </authorList>
    </citation>
    <scope>NUCLEOTIDE SEQUENCE</scope>
</reference>
<gene>
    <name evidence="1" type="ORF">OsJ_10835</name>
</gene>
<dbReference type="OMA" id="CGCCEDA"/>
<organism evidence="1">
    <name type="scientific">Oryza sativa subsp. japonica</name>
    <name type="common">Rice</name>
    <dbReference type="NCBI Taxonomy" id="39947"/>
    <lineage>
        <taxon>Eukaryota</taxon>
        <taxon>Viridiplantae</taxon>
        <taxon>Streptophyta</taxon>
        <taxon>Embryophyta</taxon>
        <taxon>Tracheophyta</taxon>
        <taxon>Spermatophyta</taxon>
        <taxon>Magnoliopsida</taxon>
        <taxon>Liliopsida</taxon>
        <taxon>Poales</taxon>
        <taxon>Poaceae</taxon>
        <taxon>BOP clade</taxon>
        <taxon>Oryzoideae</taxon>
        <taxon>Oryzeae</taxon>
        <taxon>Oryzinae</taxon>
        <taxon>Oryza</taxon>
        <taxon>Oryza sativa</taxon>
    </lineage>
</organism>
<protein>
    <submittedName>
        <fullName evidence="1">Uncharacterized protein</fullName>
    </submittedName>
</protein>
<dbReference type="EMBL" id="CM000140">
    <property type="protein sequence ID" value="EEE59057.1"/>
    <property type="molecule type" value="Genomic_DNA"/>
</dbReference>